<dbReference type="SMART" id="SM00671">
    <property type="entry name" value="SEL1"/>
    <property type="match status" value="3"/>
</dbReference>
<evidence type="ECO:0000256" key="4">
    <source>
        <dbReference type="PROSITE-ProRule" id="PRU00134"/>
    </source>
</evidence>
<sequence length="304" mass="33932">MSKDNGADTSCCAACGIAEVDDVKLKKCTHCDLVRYCSDACQKNHTSQHEEACIKRAAELRDELLFKQPESTNLGDCPICCLPLPLDLEKSGMYQCCSKVVCYGCSHANQRREFEERRHRKCSFCREPLPTTDEGCDKQRMKRVEANDPIALGMEGVERKMEGDYRSAYKYLLKAAELGNAEAHFKLAGLYHEGHGVEKDRGKAIYHLEEAAIGGHPYARYDLGYDAEEYGISERAVRHWIISANLGDDNSIKSLMAAYRGGFVSKEDLADALRGHQAAVDATKSPQREAAEEYRRSLASVECT</sequence>
<dbReference type="InterPro" id="IPR052748">
    <property type="entry name" value="ISR_Activator"/>
</dbReference>
<evidence type="ECO:0000313" key="6">
    <source>
        <dbReference type="EMBL" id="KAK1733661.1"/>
    </source>
</evidence>
<organism evidence="6 7">
    <name type="scientific">Skeletonema marinoi</name>
    <dbReference type="NCBI Taxonomy" id="267567"/>
    <lineage>
        <taxon>Eukaryota</taxon>
        <taxon>Sar</taxon>
        <taxon>Stramenopiles</taxon>
        <taxon>Ochrophyta</taxon>
        <taxon>Bacillariophyta</taxon>
        <taxon>Coscinodiscophyceae</taxon>
        <taxon>Thalassiosirophycidae</taxon>
        <taxon>Thalassiosirales</taxon>
        <taxon>Skeletonemataceae</taxon>
        <taxon>Skeletonema</taxon>
        <taxon>Skeletonema marinoi-dohrnii complex</taxon>
    </lineage>
</organism>
<comment type="caution">
    <text evidence="6">The sequence shown here is derived from an EMBL/GenBank/DDBJ whole genome shotgun (WGS) entry which is preliminary data.</text>
</comment>
<dbReference type="Gene3D" id="6.10.140.2220">
    <property type="match status" value="1"/>
</dbReference>
<dbReference type="SUPFAM" id="SSF81901">
    <property type="entry name" value="HCP-like"/>
    <property type="match status" value="1"/>
</dbReference>
<keyword evidence="2 4" id="KW-0863">Zinc-finger</keyword>
<feature type="domain" description="MYND-type" evidence="5">
    <location>
        <begin position="12"/>
        <end position="53"/>
    </location>
</feature>
<dbReference type="SUPFAM" id="SSF144232">
    <property type="entry name" value="HIT/MYND zinc finger-like"/>
    <property type="match status" value="1"/>
</dbReference>
<keyword evidence="7" id="KW-1185">Reference proteome</keyword>
<reference evidence="6" key="1">
    <citation type="submission" date="2023-06" db="EMBL/GenBank/DDBJ databases">
        <title>Survivors Of The Sea: Transcriptome response of Skeletonema marinoi to long-term dormancy.</title>
        <authorList>
            <person name="Pinder M.I.M."/>
            <person name="Kourtchenko O."/>
            <person name="Robertson E.K."/>
            <person name="Larsson T."/>
            <person name="Maumus F."/>
            <person name="Osuna-Cruz C.M."/>
            <person name="Vancaester E."/>
            <person name="Stenow R."/>
            <person name="Vandepoele K."/>
            <person name="Ploug H."/>
            <person name="Bruchert V."/>
            <person name="Godhe A."/>
            <person name="Topel M."/>
        </authorList>
    </citation>
    <scope>NUCLEOTIDE SEQUENCE</scope>
    <source>
        <strain evidence="6">R05AC</strain>
    </source>
</reference>
<gene>
    <name evidence="6" type="ORF">QTG54_015704</name>
</gene>
<evidence type="ECO:0000313" key="7">
    <source>
        <dbReference type="Proteomes" id="UP001224775"/>
    </source>
</evidence>
<dbReference type="Pfam" id="PF01753">
    <property type="entry name" value="zf-MYND"/>
    <property type="match status" value="1"/>
</dbReference>
<dbReference type="InterPro" id="IPR002893">
    <property type="entry name" value="Znf_MYND"/>
</dbReference>
<dbReference type="PANTHER" id="PTHR45011:SF1">
    <property type="entry name" value="DAP3-BINDING CELL DEATH ENHANCER 1"/>
    <property type="match status" value="1"/>
</dbReference>
<dbReference type="PANTHER" id="PTHR45011">
    <property type="entry name" value="DAP3-BINDING CELL DEATH ENHANCER 1"/>
    <property type="match status" value="1"/>
</dbReference>
<dbReference type="Gene3D" id="1.25.40.10">
    <property type="entry name" value="Tetratricopeptide repeat domain"/>
    <property type="match status" value="1"/>
</dbReference>
<name>A0AAD9D4G2_9STRA</name>
<dbReference type="PROSITE" id="PS50865">
    <property type="entry name" value="ZF_MYND_2"/>
    <property type="match status" value="1"/>
</dbReference>
<evidence type="ECO:0000256" key="3">
    <source>
        <dbReference type="ARBA" id="ARBA00022833"/>
    </source>
</evidence>
<evidence type="ECO:0000256" key="2">
    <source>
        <dbReference type="ARBA" id="ARBA00022771"/>
    </source>
</evidence>
<protein>
    <recommendedName>
        <fullName evidence="5">MYND-type domain-containing protein</fullName>
    </recommendedName>
</protein>
<keyword evidence="3" id="KW-0862">Zinc</keyword>
<dbReference type="Pfam" id="PF08238">
    <property type="entry name" value="Sel1"/>
    <property type="match status" value="3"/>
</dbReference>
<dbReference type="InterPro" id="IPR006597">
    <property type="entry name" value="Sel1-like"/>
</dbReference>
<dbReference type="GO" id="GO:0008270">
    <property type="term" value="F:zinc ion binding"/>
    <property type="evidence" value="ECO:0007669"/>
    <property type="project" value="UniProtKB-KW"/>
</dbReference>
<accession>A0AAD9D4G2</accession>
<keyword evidence="1" id="KW-0479">Metal-binding</keyword>
<dbReference type="Proteomes" id="UP001224775">
    <property type="component" value="Unassembled WGS sequence"/>
</dbReference>
<proteinExistence type="predicted"/>
<dbReference type="InterPro" id="IPR011990">
    <property type="entry name" value="TPR-like_helical_dom_sf"/>
</dbReference>
<dbReference type="EMBL" id="JATAAI010000046">
    <property type="protein sequence ID" value="KAK1733661.1"/>
    <property type="molecule type" value="Genomic_DNA"/>
</dbReference>
<evidence type="ECO:0000259" key="5">
    <source>
        <dbReference type="PROSITE" id="PS50865"/>
    </source>
</evidence>
<dbReference type="AlphaFoldDB" id="A0AAD9D4G2"/>
<evidence type="ECO:0000256" key="1">
    <source>
        <dbReference type="ARBA" id="ARBA00022723"/>
    </source>
</evidence>